<dbReference type="PANTHER" id="PTHR28259:SF1">
    <property type="entry name" value="FLUORIDE EXPORT PROTEIN 1-RELATED"/>
    <property type="match status" value="1"/>
</dbReference>
<organism evidence="9 10">
    <name type="scientific">Halomarina rubra</name>
    <dbReference type="NCBI Taxonomy" id="2071873"/>
    <lineage>
        <taxon>Archaea</taxon>
        <taxon>Methanobacteriati</taxon>
        <taxon>Methanobacteriota</taxon>
        <taxon>Stenosarchaea group</taxon>
        <taxon>Halobacteria</taxon>
        <taxon>Halobacteriales</taxon>
        <taxon>Natronomonadaceae</taxon>
        <taxon>Halomarina</taxon>
    </lineage>
</organism>
<evidence type="ECO:0000256" key="1">
    <source>
        <dbReference type="ARBA" id="ARBA00004651"/>
    </source>
</evidence>
<sequence length="114" mass="11165">MISPAVAVGLGGVLGAVARHLVGEFLERDLLDTFVVNLLGSFLLGVLVAAPVDGTALLVAGTGFCGAFTTFSTAAVETVELAAEGRRRALAAVALMLGGALAAVLAGSAVGSLV</sequence>
<evidence type="ECO:0000256" key="6">
    <source>
        <dbReference type="ARBA" id="ARBA00035120"/>
    </source>
</evidence>
<dbReference type="RefSeq" id="WP_250871708.1">
    <property type="nucleotide sequence ID" value="NZ_JALXFV010000001.1"/>
</dbReference>
<evidence type="ECO:0000256" key="4">
    <source>
        <dbReference type="ARBA" id="ARBA00022989"/>
    </source>
</evidence>
<evidence type="ECO:0000313" key="9">
    <source>
        <dbReference type="EMBL" id="MFD1511721.1"/>
    </source>
</evidence>
<feature type="binding site" evidence="8">
    <location>
        <position position="69"/>
    </location>
    <ligand>
        <name>Na(+)</name>
        <dbReference type="ChEBI" id="CHEBI:29101"/>
        <note>structural</note>
    </ligand>
</feature>
<keyword evidence="2 8" id="KW-1003">Cell membrane</keyword>
<comment type="caution">
    <text evidence="9">The sequence shown here is derived from an EMBL/GenBank/DDBJ whole genome shotgun (WGS) entry which is preliminary data.</text>
</comment>
<protein>
    <recommendedName>
        <fullName evidence="8">Fluoride-specific ion channel FluC</fullName>
    </recommendedName>
</protein>
<dbReference type="EMBL" id="JBHUDC010000001">
    <property type="protein sequence ID" value="MFD1511721.1"/>
    <property type="molecule type" value="Genomic_DNA"/>
</dbReference>
<comment type="function">
    <text evidence="8">Fluoride-specific ion channel. Important for reducing fluoride concentration in the cell, thus reducing its toxicity.</text>
</comment>
<reference evidence="9 10" key="1">
    <citation type="journal article" date="2019" name="Int. J. Syst. Evol. Microbiol.">
        <title>The Global Catalogue of Microorganisms (GCM) 10K type strain sequencing project: providing services to taxonomists for standard genome sequencing and annotation.</title>
        <authorList>
            <consortium name="The Broad Institute Genomics Platform"/>
            <consortium name="The Broad Institute Genome Sequencing Center for Infectious Disease"/>
            <person name="Wu L."/>
            <person name="Ma J."/>
        </authorList>
    </citation>
    <scope>NUCLEOTIDE SEQUENCE [LARGE SCALE GENOMIC DNA]</scope>
    <source>
        <strain evidence="9 10">CGMCC 1.12563</strain>
    </source>
</reference>
<dbReference type="InterPro" id="IPR003691">
    <property type="entry name" value="FluC"/>
</dbReference>
<evidence type="ECO:0000256" key="3">
    <source>
        <dbReference type="ARBA" id="ARBA00022692"/>
    </source>
</evidence>
<keyword evidence="8" id="KW-0407">Ion channel</keyword>
<dbReference type="AlphaFoldDB" id="A0ABD6APY5"/>
<proteinExistence type="inferred from homology"/>
<evidence type="ECO:0000313" key="10">
    <source>
        <dbReference type="Proteomes" id="UP001597187"/>
    </source>
</evidence>
<feature type="transmembrane region" description="Helical" evidence="8">
    <location>
        <begin position="34"/>
        <end position="52"/>
    </location>
</feature>
<comment type="subcellular location">
    <subcellularLocation>
        <location evidence="1 8">Cell membrane</location>
        <topology evidence="1 8">Multi-pass membrane protein</topology>
    </subcellularLocation>
</comment>
<keyword evidence="8" id="KW-0479">Metal-binding</keyword>
<feature type="transmembrane region" description="Helical" evidence="8">
    <location>
        <begin position="89"/>
        <end position="110"/>
    </location>
</feature>
<keyword evidence="4 8" id="KW-1133">Transmembrane helix</keyword>
<dbReference type="HAMAP" id="MF_00454">
    <property type="entry name" value="FluC"/>
    <property type="match status" value="1"/>
</dbReference>
<comment type="catalytic activity">
    <reaction evidence="7">
        <text>fluoride(in) = fluoride(out)</text>
        <dbReference type="Rhea" id="RHEA:76159"/>
        <dbReference type="ChEBI" id="CHEBI:17051"/>
    </reaction>
    <physiologicalReaction direction="left-to-right" evidence="7">
        <dbReference type="Rhea" id="RHEA:76160"/>
    </physiologicalReaction>
</comment>
<dbReference type="PANTHER" id="PTHR28259">
    <property type="entry name" value="FLUORIDE EXPORT PROTEIN 1-RELATED"/>
    <property type="match status" value="1"/>
</dbReference>
<evidence type="ECO:0000256" key="7">
    <source>
        <dbReference type="ARBA" id="ARBA00035585"/>
    </source>
</evidence>
<keyword evidence="5 8" id="KW-0472">Membrane</keyword>
<dbReference type="Pfam" id="PF02537">
    <property type="entry name" value="CRCB"/>
    <property type="match status" value="1"/>
</dbReference>
<dbReference type="GO" id="GO:0005886">
    <property type="term" value="C:plasma membrane"/>
    <property type="evidence" value="ECO:0007669"/>
    <property type="project" value="UniProtKB-SubCell"/>
</dbReference>
<comment type="activity regulation">
    <text evidence="8">Na(+) is not transported, but it plays an essential structural role and its presence is essential for fluoride channel function.</text>
</comment>
<evidence type="ECO:0000256" key="2">
    <source>
        <dbReference type="ARBA" id="ARBA00022475"/>
    </source>
</evidence>
<evidence type="ECO:0000256" key="5">
    <source>
        <dbReference type="ARBA" id="ARBA00023136"/>
    </source>
</evidence>
<dbReference type="GO" id="GO:0140114">
    <property type="term" value="P:cellular detoxification of fluoride"/>
    <property type="evidence" value="ECO:0007669"/>
    <property type="project" value="UniProtKB-UniRule"/>
</dbReference>
<keyword evidence="8" id="KW-0406">Ion transport</keyword>
<keyword evidence="8" id="KW-0813">Transport</keyword>
<name>A0ABD6APY5_9EURY</name>
<dbReference type="GO" id="GO:0062054">
    <property type="term" value="F:fluoride channel activity"/>
    <property type="evidence" value="ECO:0007669"/>
    <property type="project" value="UniProtKB-UniRule"/>
</dbReference>
<keyword evidence="3 8" id="KW-0812">Transmembrane</keyword>
<comment type="similarity">
    <text evidence="6 8">Belongs to the fluoride channel Fluc/FEX (TC 1.A.43) family.</text>
</comment>
<feature type="transmembrane region" description="Helical" evidence="8">
    <location>
        <begin position="6"/>
        <end position="22"/>
    </location>
</feature>
<feature type="binding site" evidence="8">
    <location>
        <position position="66"/>
    </location>
    <ligand>
        <name>Na(+)</name>
        <dbReference type="ChEBI" id="CHEBI:29101"/>
        <note>structural</note>
    </ligand>
</feature>
<accession>A0ABD6APY5</accession>
<feature type="transmembrane region" description="Helical" evidence="8">
    <location>
        <begin position="58"/>
        <end position="77"/>
    </location>
</feature>
<dbReference type="GO" id="GO:0046872">
    <property type="term" value="F:metal ion binding"/>
    <property type="evidence" value="ECO:0007669"/>
    <property type="project" value="UniProtKB-KW"/>
</dbReference>
<evidence type="ECO:0000256" key="8">
    <source>
        <dbReference type="HAMAP-Rule" id="MF_00454"/>
    </source>
</evidence>
<keyword evidence="10" id="KW-1185">Reference proteome</keyword>
<gene>
    <name evidence="8" type="primary">fluC</name>
    <name evidence="8" type="synonym">crcB</name>
    <name evidence="9" type="ORF">ACFSBT_00330</name>
</gene>
<dbReference type="Proteomes" id="UP001597187">
    <property type="component" value="Unassembled WGS sequence"/>
</dbReference>
<keyword evidence="8" id="KW-0915">Sodium</keyword>